<evidence type="ECO:0000313" key="9">
    <source>
        <dbReference type="EMBL" id="KZV89365.1"/>
    </source>
</evidence>
<feature type="transmembrane region" description="Helical" evidence="7">
    <location>
        <begin position="84"/>
        <end position="103"/>
    </location>
</feature>
<dbReference type="FunFam" id="1.20.1250.20:FF:000034">
    <property type="entry name" value="MFS general substrate transporter"/>
    <property type="match status" value="1"/>
</dbReference>
<sequence>MADNASDKHQDGEKGHVVVGGSTDGEGSHFVHDEVYERRLIRKIDRHLVPIVMLLYLTSFLDRVNIGNARLYGMEEDLNMKGNMYQTAVSVLFVTYLAFEVPSNLVLKKLRPSRYISVITTMWGIIATCTGLVQTYNQLIALRVVLGIFEAGLFPGMAIYLTFFYTRKELAVRIGYLFVASALAGACGGLLAFAIGNMDGIAGRRGWRWILIIEGIPSFILGIATFFLLPDDPESARFLSEDEKTYMHARRLQQQGETLDAQKFHWADVRACLRDWKVWGFAFAQFGADTMLYGFSNYLPTVLQQIGQWSAPVTQVLTIPCYFLGAVTYLLMARLSDHTQRRGIFCTLFGLISILGYAILLSNVSSAAHYAGTFLVAMGLYVLVGIPLAWLPNNLPRYGKRTTATGLQLTIGNASGIMAPFIYATGDKPRYIRGHAVSLAMVGFATLVYTFFWYWFTRQNARRARGEDDHVLTNKTEKEIQELGDEAPTFKYIT</sequence>
<dbReference type="GO" id="GO:0022857">
    <property type="term" value="F:transmembrane transporter activity"/>
    <property type="evidence" value="ECO:0007669"/>
    <property type="project" value="InterPro"/>
</dbReference>
<evidence type="ECO:0000259" key="8">
    <source>
        <dbReference type="PROSITE" id="PS50850"/>
    </source>
</evidence>
<evidence type="ECO:0000256" key="3">
    <source>
        <dbReference type="ARBA" id="ARBA00022692"/>
    </source>
</evidence>
<dbReference type="GO" id="GO:0016020">
    <property type="term" value="C:membrane"/>
    <property type="evidence" value="ECO:0007669"/>
    <property type="project" value="UniProtKB-SubCell"/>
</dbReference>
<proteinExistence type="predicted"/>
<dbReference type="EMBL" id="KV426074">
    <property type="protein sequence ID" value="KZV89365.1"/>
    <property type="molecule type" value="Genomic_DNA"/>
</dbReference>
<evidence type="ECO:0000313" key="10">
    <source>
        <dbReference type="Proteomes" id="UP000077266"/>
    </source>
</evidence>
<dbReference type="STRING" id="1314781.A0A165FQH3"/>
<dbReference type="OrthoDB" id="2985014at2759"/>
<feature type="transmembrane region" description="Helical" evidence="7">
    <location>
        <begin position="311"/>
        <end position="331"/>
    </location>
</feature>
<keyword evidence="3 7" id="KW-0812">Transmembrane</keyword>
<feature type="transmembrane region" description="Helical" evidence="7">
    <location>
        <begin position="175"/>
        <end position="195"/>
    </location>
</feature>
<evidence type="ECO:0000256" key="2">
    <source>
        <dbReference type="ARBA" id="ARBA00022448"/>
    </source>
</evidence>
<keyword evidence="10" id="KW-1185">Reference proteome</keyword>
<accession>A0A165FQH3</accession>
<evidence type="ECO:0000256" key="1">
    <source>
        <dbReference type="ARBA" id="ARBA00004141"/>
    </source>
</evidence>
<dbReference type="SUPFAM" id="SSF103473">
    <property type="entry name" value="MFS general substrate transporter"/>
    <property type="match status" value="1"/>
</dbReference>
<evidence type="ECO:0000256" key="4">
    <source>
        <dbReference type="ARBA" id="ARBA00022989"/>
    </source>
</evidence>
<dbReference type="PROSITE" id="PS50850">
    <property type="entry name" value="MFS"/>
    <property type="match status" value="1"/>
</dbReference>
<organism evidence="9 10">
    <name type="scientific">Exidia glandulosa HHB12029</name>
    <dbReference type="NCBI Taxonomy" id="1314781"/>
    <lineage>
        <taxon>Eukaryota</taxon>
        <taxon>Fungi</taxon>
        <taxon>Dikarya</taxon>
        <taxon>Basidiomycota</taxon>
        <taxon>Agaricomycotina</taxon>
        <taxon>Agaricomycetes</taxon>
        <taxon>Auriculariales</taxon>
        <taxon>Exidiaceae</taxon>
        <taxon>Exidia</taxon>
    </lineage>
</organism>
<evidence type="ECO:0000256" key="6">
    <source>
        <dbReference type="SAM" id="MobiDB-lite"/>
    </source>
</evidence>
<feature type="transmembrane region" description="Helical" evidence="7">
    <location>
        <begin position="343"/>
        <end position="361"/>
    </location>
</feature>
<keyword evidence="4 7" id="KW-1133">Transmembrane helix</keyword>
<feature type="transmembrane region" description="Helical" evidence="7">
    <location>
        <begin position="140"/>
        <end position="163"/>
    </location>
</feature>
<dbReference type="Gene3D" id="1.20.1250.20">
    <property type="entry name" value="MFS general substrate transporter like domains"/>
    <property type="match status" value="2"/>
</dbReference>
<feature type="transmembrane region" description="Helical" evidence="7">
    <location>
        <begin position="115"/>
        <end position="134"/>
    </location>
</feature>
<evidence type="ECO:0000256" key="5">
    <source>
        <dbReference type="ARBA" id="ARBA00023136"/>
    </source>
</evidence>
<reference evidence="9 10" key="1">
    <citation type="journal article" date="2016" name="Mol. Biol. Evol.">
        <title>Comparative Genomics of Early-Diverging Mushroom-Forming Fungi Provides Insights into the Origins of Lignocellulose Decay Capabilities.</title>
        <authorList>
            <person name="Nagy L.G."/>
            <person name="Riley R."/>
            <person name="Tritt A."/>
            <person name="Adam C."/>
            <person name="Daum C."/>
            <person name="Floudas D."/>
            <person name="Sun H."/>
            <person name="Yadav J.S."/>
            <person name="Pangilinan J."/>
            <person name="Larsson K.H."/>
            <person name="Matsuura K."/>
            <person name="Barry K."/>
            <person name="Labutti K."/>
            <person name="Kuo R."/>
            <person name="Ohm R.A."/>
            <person name="Bhattacharya S.S."/>
            <person name="Shirouzu T."/>
            <person name="Yoshinaga Y."/>
            <person name="Martin F.M."/>
            <person name="Grigoriev I.V."/>
            <person name="Hibbett D.S."/>
        </authorList>
    </citation>
    <scope>NUCLEOTIDE SEQUENCE [LARGE SCALE GENOMIC DNA]</scope>
    <source>
        <strain evidence="9 10">HHB12029</strain>
    </source>
</reference>
<feature type="domain" description="Major facilitator superfamily (MFS) profile" evidence="8">
    <location>
        <begin position="48"/>
        <end position="461"/>
    </location>
</feature>
<feature type="region of interest" description="Disordered" evidence="6">
    <location>
        <begin position="1"/>
        <end position="25"/>
    </location>
</feature>
<dbReference type="Proteomes" id="UP000077266">
    <property type="component" value="Unassembled WGS sequence"/>
</dbReference>
<dbReference type="FunCoup" id="A0A165FQH3">
    <property type="interactions" value="99"/>
</dbReference>
<dbReference type="FunFam" id="1.20.1250.20:FF:000068">
    <property type="entry name" value="MFS general substrate transporter"/>
    <property type="match status" value="1"/>
</dbReference>
<dbReference type="PANTHER" id="PTHR43791:SF91">
    <property type="entry name" value="MAJOR FACILITATOR SUPERFAMILY (MFS) PROFILE DOMAIN-CONTAINING PROTEIN-RELATED"/>
    <property type="match status" value="1"/>
</dbReference>
<dbReference type="InParanoid" id="A0A165FQH3"/>
<dbReference type="InterPro" id="IPR036259">
    <property type="entry name" value="MFS_trans_sf"/>
</dbReference>
<keyword evidence="5 7" id="KW-0472">Membrane</keyword>
<evidence type="ECO:0000256" key="7">
    <source>
        <dbReference type="SAM" id="Phobius"/>
    </source>
</evidence>
<feature type="transmembrane region" description="Helical" evidence="7">
    <location>
        <begin position="207"/>
        <end position="229"/>
    </location>
</feature>
<dbReference type="Pfam" id="PF07690">
    <property type="entry name" value="MFS_1"/>
    <property type="match status" value="1"/>
</dbReference>
<feature type="transmembrane region" description="Helical" evidence="7">
    <location>
        <begin position="436"/>
        <end position="456"/>
    </location>
</feature>
<protein>
    <submittedName>
        <fullName evidence="9">MFS general substrate transporter</fullName>
    </submittedName>
</protein>
<feature type="transmembrane region" description="Helical" evidence="7">
    <location>
        <begin position="367"/>
        <end position="391"/>
    </location>
</feature>
<name>A0A165FQH3_EXIGL</name>
<dbReference type="PANTHER" id="PTHR43791">
    <property type="entry name" value="PERMEASE-RELATED"/>
    <property type="match status" value="1"/>
</dbReference>
<dbReference type="InterPro" id="IPR011701">
    <property type="entry name" value="MFS"/>
</dbReference>
<feature type="compositionally biased region" description="Basic and acidic residues" evidence="6">
    <location>
        <begin position="1"/>
        <end position="16"/>
    </location>
</feature>
<dbReference type="InterPro" id="IPR020846">
    <property type="entry name" value="MFS_dom"/>
</dbReference>
<feature type="transmembrane region" description="Helical" evidence="7">
    <location>
        <begin position="48"/>
        <end position="64"/>
    </location>
</feature>
<keyword evidence="2" id="KW-0813">Transport</keyword>
<feature type="transmembrane region" description="Helical" evidence="7">
    <location>
        <begin position="278"/>
        <end position="299"/>
    </location>
</feature>
<gene>
    <name evidence="9" type="ORF">EXIGLDRAFT_740982</name>
</gene>
<dbReference type="AlphaFoldDB" id="A0A165FQH3"/>
<feature type="transmembrane region" description="Helical" evidence="7">
    <location>
        <begin position="403"/>
        <end position="424"/>
    </location>
</feature>
<comment type="subcellular location">
    <subcellularLocation>
        <location evidence="1">Membrane</location>
        <topology evidence="1">Multi-pass membrane protein</topology>
    </subcellularLocation>
</comment>